<accession>A0ABV0KGR2</accession>
<reference evidence="1 2" key="1">
    <citation type="submission" date="2022-04" db="EMBL/GenBank/DDBJ databases">
        <title>Positive selection, recombination, and allopatry shape intraspecific diversity of widespread and dominant cyanobacteria.</title>
        <authorList>
            <person name="Wei J."/>
            <person name="Shu W."/>
            <person name="Hu C."/>
        </authorList>
    </citation>
    <scope>NUCLEOTIDE SEQUENCE [LARGE SCALE GENOMIC DNA]</scope>
    <source>
        <strain evidence="1 2">AS-A4</strain>
    </source>
</reference>
<proteinExistence type="predicted"/>
<evidence type="ECO:0000313" key="1">
    <source>
        <dbReference type="EMBL" id="MEP1058390.1"/>
    </source>
</evidence>
<gene>
    <name evidence="1" type="ORF">NDI38_08050</name>
</gene>
<keyword evidence="2" id="KW-1185">Reference proteome</keyword>
<dbReference type="RefSeq" id="WP_190447588.1">
    <property type="nucleotide sequence ID" value="NZ_JAMPLM010000005.1"/>
</dbReference>
<protein>
    <submittedName>
        <fullName evidence="1">Uncharacterized protein</fullName>
    </submittedName>
</protein>
<comment type="caution">
    <text evidence="1">The sequence shown here is derived from an EMBL/GenBank/DDBJ whole genome shotgun (WGS) entry which is preliminary data.</text>
</comment>
<dbReference type="EMBL" id="JAMPLM010000005">
    <property type="protein sequence ID" value="MEP1058390.1"/>
    <property type="molecule type" value="Genomic_DNA"/>
</dbReference>
<organism evidence="1 2">
    <name type="scientific">Stenomitos frigidus AS-A4</name>
    <dbReference type="NCBI Taxonomy" id="2933935"/>
    <lineage>
        <taxon>Bacteria</taxon>
        <taxon>Bacillati</taxon>
        <taxon>Cyanobacteriota</taxon>
        <taxon>Cyanophyceae</taxon>
        <taxon>Leptolyngbyales</taxon>
        <taxon>Leptolyngbyaceae</taxon>
        <taxon>Stenomitos</taxon>
    </lineage>
</organism>
<sequence>MENGSGLSQQSNLRWLETTVLKIPFLELSEVLTLLHSLRDRALTSH</sequence>
<dbReference type="Proteomes" id="UP001476950">
    <property type="component" value="Unassembled WGS sequence"/>
</dbReference>
<evidence type="ECO:0000313" key="2">
    <source>
        <dbReference type="Proteomes" id="UP001476950"/>
    </source>
</evidence>
<name>A0ABV0KGR2_9CYAN</name>